<dbReference type="PANTHER" id="PTHR33281">
    <property type="entry name" value="UPF0187 PROTEIN YNEE"/>
    <property type="match status" value="1"/>
</dbReference>
<proteinExistence type="inferred from homology"/>
<dbReference type="EMBL" id="JBGORX010000001">
    <property type="protein sequence ID" value="MFJ1268266.1"/>
    <property type="molecule type" value="Genomic_DNA"/>
</dbReference>
<keyword evidence="6" id="KW-0406">Ion transport</keyword>
<evidence type="ECO:0000313" key="11">
    <source>
        <dbReference type="Proteomes" id="UP001615550"/>
    </source>
</evidence>
<evidence type="ECO:0000256" key="4">
    <source>
        <dbReference type="ARBA" id="ARBA00022692"/>
    </source>
</evidence>
<evidence type="ECO:0000256" key="1">
    <source>
        <dbReference type="ARBA" id="ARBA00004651"/>
    </source>
</evidence>
<dbReference type="Proteomes" id="UP001615550">
    <property type="component" value="Unassembled WGS sequence"/>
</dbReference>
<evidence type="ECO:0000256" key="3">
    <source>
        <dbReference type="ARBA" id="ARBA00022475"/>
    </source>
</evidence>
<name>A0ABW8D6F1_9GAMM</name>
<sequence>MKLKSYNLLTWVPHLFLFYKEKVFRKLLPITAIVTIYAILILCFFENAKKYNIGQFHLIFSFILAIVISFRVNTSYARWWEGRILWGGINNNCRNLALKFDAFIGLNKHQGFYELLTKLPIVIKAHLRKETNELETELLSLCIHELESKNPVLLLTQRMYLILNQLRQENKLQLEQYLALDTHVANLIDLVGGCERISNTHVPPPFAFFVKQALLFYALIFPFGWVNTFGFLVIPMMVMIVYILLGLEILSEELEEPFGKGDNDLPLANIAKNIVRNIEQIAAESTHRGL</sequence>
<protein>
    <submittedName>
        <fullName evidence="10">Bestrophin family ion channel</fullName>
    </submittedName>
</protein>
<evidence type="ECO:0000256" key="2">
    <source>
        <dbReference type="ARBA" id="ARBA00022448"/>
    </source>
</evidence>
<reference evidence="10 11" key="1">
    <citation type="submission" date="2024-08" db="EMBL/GenBank/DDBJ databases">
        <title>Draft Genome Sequence of Legionella lytica strain DSB2004, Isolated From a Fire Sprinkler System.</title>
        <authorList>
            <person name="Everhart A.D."/>
            <person name="Kidane D.T."/>
            <person name="Farone A.L."/>
            <person name="Farone M.B."/>
        </authorList>
    </citation>
    <scope>NUCLEOTIDE SEQUENCE [LARGE SCALE GENOMIC DNA]</scope>
    <source>
        <strain evidence="10 11">DSB2004</strain>
    </source>
</reference>
<keyword evidence="5 9" id="KW-1133">Transmembrane helix</keyword>
<dbReference type="InterPro" id="IPR044669">
    <property type="entry name" value="YneE/VCCN1/2-like"/>
</dbReference>
<evidence type="ECO:0000256" key="9">
    <source>
        <dbReference type="SAM" id="Phobius"/>
    </source>
</evidence>
<dbReference type="RefSeq" id="WP_400187079.1">
    <property type="nucleotide sequence ID" value="NZ_JBGORX010000001.1"/>
</dbReference>
<keyword evidence="2" id="KW-0813">Transport</keyword>
<keyword evidence="7 9" id="KW-0472">Membrane</keyword>
<keyword evidence="4 9" id="KW-0812">Transmembrane</keyword>
<comment type="subcellular location">
    <subcellularLocation>
        <location evidence="1">Cell membrane</location>
        <topology evidence="1">Multi-pass membrane protein</topology>
    </subcellularLocation>
</comment>
<comment type="caution">
    <text evidence="10">The sequence shown here is derived from an EMBL/GenBank/DDBJ whole genome shotgun (WGS) entry which is preliminary data.</text>
</comment>
<keyword evidence="11" id="KW-1185">Reference proteome</keyword>
<keyword evidence="3" id="KW-1003">Cell membrane</keyword>
<feature type="transmembrane region" description="Helical" evidence="9">
    <location>
        <begin position="206"/>
        <end position="225"/>
    </location>
</feature>
<evidence type="ECO:0000256" key="6">
    <source>
        <dbReference type="ARBA" id="ARBA00023065"/>
    </source>
</evidence>
<dbReference type="PANTHER" id="PTHR33281:SF19">
    <property type="entry name" value="VOLTAGE-DEPENDENT ANION CHANNEL-FORMING PROTEIN YNEE"/>
    <property type="match status" value="1"/>
</dbReference>
<organism evidence="10 11">
    <name type="scientific">Legionella lytica</name>
    <dbReference type="NCBI Taxonomy" id="96232"/>
    <lineage>
        <taxon>Bacteria</taxon>
        <taxon>Pseudomonadati</taxon>
        <taxon>Pseudomonadota</taxon>
        <taxon>Gammaproteobacteria</taxon>
        <taxon>Legionellales</taxon>
        <taxon>Legionellaceae</taxon>
        <taxon>Legionella</taxon>
    </lineage>
</organism>
<evidence type="ECO:0000256" key="8">
    <source>
        <dbReference type="ARBA" id="ARBA00034708"/>
    </source>
</evidence>
<evidence type="ECO:0000256" key="7">
    <source>
        <dbReference type="ARBA" id="ARBA00023136"/>
    </source>
</evidence>
<feature type="transmembrane region" description="Helical" evidence="9">
    <location>
        <begin position="27"/>
        <end position="47"/>
    </location>
</feature>
<dbReference type="Pfam" id="PF25539">
    <property type="entry name" value="Bestrophin_2"/>
    <property type="match status" value="1"/>
</dbReference>
<feature type="transmembrane region" description="Helical" evidence="9">
    <location>
        <begin position="53"/>
        <end position="73"/>
    </location>
</feature>
<evidence type="ECO:0000256" key="5">
    <source>
        <dbReference type="ARBA" id="ARBA00022989"/>
    </source>
</evidence>
<accession>A0ABW8D6F1</accession>
<comment type="similarity">
    <text evidence="8">Belongs to the anion channel-forming bestrophin (TC 1.A.46) family.</text>
</comment>
<evidence type="ECO:0000313" key="10">
    <source>
        <dbReference type="EMBL" id="MFJ1268266.1"/>
    </source>
</evidence>
<gene>
    <name evidence="10" type="ORF">ACD661_06835</name>
</gene>